<keyword evidence="1" id="KW-1133">Transmembrane helix</keyword>
<accession>A0A2A5CBH6</accession>
<gene>
    <name evidence="2" type="ORF">COA71_09165</name>
</gene>
<keyword evidence="1" id="KW-0472">Membrane</keyword>
<protein>
    <recommendedName>
        <fullName evidence="4">Transmembrane protein (PGPGW)</fullName>
    </recommendedName>
</protein>
<dbReference type="AlphaFoldDB" id="A0A2A5CBH6"/>
<organism evidence="2 3">
    <name type="scientific">SAR86 cluster bacterium</name>
    <dbReference type="NCBI Taxonomy" id="2030880"/>
    <lineage>
        <taxon>Bacteria</taxon>
        <taxon>Pseudomonadati</taxon>
        <taxon>Pseudomonadota</taxon>
        <taxon>Gammaproteobacteria</taxon>
        <taxon>SAR86 cluster</taxon>
    </lineage>
</organism>
<reference evidence="3" key="1">
    <citation type="submission" date="2017-08" db="EMBL/GenBank/DDBJ databases">
        <title>A dynamic microbial community with high functional redundancy inhabits the cold, oxic subseafloor aquifer.</title>
        <authorList>
            <person name="Tully B.J."/>
            <person name="Wheat C.G."/>
            <person name="Glazer B.T."/>
            <person name="Huber J.A."/>
        </authorList>
    </citation>
    <scope>NUCLEOTIDE SEQUENCE [LARGE SCALE GENOMIC DNA]</scope>
</reference>
<dbReference type="EMBL" id="NVWI01000006">
    <property type="protein sequence ID" value="PCJ41199.1"/>
    <property type="molecule type" value="Genomic_DNA"/>
</dbReference>
<feature type="transmembrane region" description="Helical" evidence="1">
    <location>
        <begin position="60"/>
        <end position="83"/>
    </location>
</feature>
<comment type="caution">
    <text evidence="2">The sequence shown here is derived from an EMBL/GenBank/DDBJ whole genome shotgun (WGS) entry which is preliminary data.</text>
</comment>
<evidence type="ECO:0008006" key="4">
    <source>
        <dbReference type="Google" id="ProtNLM"/>
    </source>
</evidence>
<sequence>MPILILAIPSDYFVEKQRHPLPWTQSGYLLRMVVLLIKNLLGILMVFFGILLLVLPGQGILTLLAGIVLLDFPGKFLLLRWLARKDKILHSLNWVRKQGNKAPFIT</sequence>
<keyword evidence="1" id="KW-0812">Transmembrane</keyword>
<dbReference type="Proteomes" id="UP000228987">
    <property type="component" value="Unassembled WGS sequence"/>
</dbReference>
<evidence type="ECO:0000313" key="3">
    <source>
        <dbReference type="Proteomes" id="UP000228987"/>
    </source>
</evidence>
<feature type="transmembrane region" description="Helical" evidence="1">
    <location>
        <begin position="28"/>
        <end position="54"/>
    </location>
</feature>
<evidence type="ECO:0000313" key="2">
    <source>
        <dbReference type="EMBL" id="PCJ41199.1"/>
    </source>
</evidence>
<evidence type="ECO:0000256" key="1">
    <source>
        <dbReference type="SAM" id="Phobius"/>
    </source>
</evidence>
<proteinExistence type="predicted"/>
<name>A0A2A5CBH6_9GAMM</name>